<proteinExistence type="inferred from homology"/>
<feature type="domain" description="Cyclin-like" evidence="6">
    <location>
        <begin position="229"/>
        <end position="312"/>
    </location>
</feature>
<feature type="region of interest" description="Disordered" evidence="4">
    <location>
        <begin position="320"/>
        <end position="400"/>
    </location>
</feature>
<feature type="region of interest" description="Disordered" evidence="4">
    <location>
        <begin position="1"/>
        <end position="53"/>
    </location>
</feature>
<dbReference type="STRING" id="1149755.A0A2J6SDL4"/>
<dbReference type="SUPFAM" id="SSF47954">
    <property type="entry name" value="Cyclin-like"/>
    <property type="match status" value="2"/>
</dbReference>
<keyword evidence="5" id="KW-0472">Membrane</keyword>
<dbReference type="SMART" id="SM00385">
    <property type="entry name" value="CYCLIN"/>
    <property type="match status" value="2"/>
</dbReference>
<comment type="similarity">
    <text evidence="1">Belongs to the cyclin family. Cyclin C subfamily.</text>
</comment>
<feature type="compositionally biased region" description="Basic and acidic residues" evidence="4">
    <location>
        <begin position="1"/>
        <end position="20"/>
    </location>
</feature>
<feature type="compositionally biased region" description="Polar residues" evidence="4">
    <location>
        <begin position="345"/>
        <end position="361"/>
    </location>
</feature>
<keyword evidence="8" id="KW-1185">Reference proteome</keyword>
<dbReference type="FunFam" id="1.10.472.10:FF:000072">
    <property type="entry name" value="Cyclin Pch1"/>
    <property type="match status" value="1"/>
</dbReference>
<dbReference type="InterPro" id="IPR043198">
    <property type="entry name" value="Cyclin/Ssn8"/>
</dbReference>
<dbReference type="Proteomes" id="UP000235786">
    <property type="component" value="Unassembled WGS sequence"/>
</dbReference>
<accession>A0A2J6SDL4</accession>
<evidence type="ECO:0000313" key="7">
    <source>
        <dbReference type="EMBL" id="PMD48851.1"/>
    </source>
</evidence>
<name>A0A2J6SDL4_HYAVF</name>
<gene>
    <name evidence="7" type="ORF">L207DRAFT_505874</name>
</gene>
<feature type="compositionally biased region" description="Basic and acidic residues" evidence="4">
    <location>
        <begin position="388"/>
        <end position="400"/>
    </location>
</feature>
<protein>
    <recommendedName>
        <fullName evidence="2">RNA polymerase II holoenzyme cyclin-like subunit</fullName>
    </recommendedName>
</protein>
<sequence>MTTVERYRPPQLEVHSDARSSPRQPHSSSNTIARSIPPAVPSPPPRLYTTNSPPHKAQIIREHTSTFNMASEESNQWLFTEKEVLSAPSIIDGIPPQEERCRRAKGVNFIIQAGILLKLPQLTLATAAVFFQRFYMRKSMVPEKMGVHHYNIAATALFLATKTEENCRKTKEIVIAVAKVAQKNASLIIDDQSKEYWRWRDSILLYEELMLELLTFDVVLQSPYTLLYDQLQKLQIEDNKPLRNIAWAFLNDSCLTTLCLLMPAKDVAIGAIYFAAKFLGDTIPDDETGNPWWEMLGGEPDKIVRAVAVLSEFWSDNPLKRTENPYGESASSGDDLDGTRRRGSDGSSMVGSSPDAPSTNGAEPKTEPASSPIKRKNEDEDDGAIEEPVPKRLKSEEVSQ</sequence>
<feature type="domain" description="Cyclin-like" evidence="6">
    <location>
        <begin position="108"/>
        <end position="212"/>
    </location>
</feature>
<dbReference type="InterPro" id="IPR036915">
    <property type="entry name" value="Cyclin-like_sf"/>
</dbReference>
<feature type="compositionally biased region" description="Polar residues" evidence="4">
    <location>
        <begin position="21"/>
        <end position="31"/>
    </location>
</feature>
<dbReference type="InterPro" id="IPR006671">
    <property type="entry name" value="Cyclin_N"/>
</dbReference>
<dbReference type="AlphaFoldDB" id="A0A2J6SDL4"/>
<dbReference type="Gene3D" id="1.10.472.10">
    <property type="entry name" value="Cyclin-like"/>
    <property type="match status" value="2"/>
</dbReference>
<keyword evidence="3" id="KW-0195">Cyclin</keyword>
<evidence type="ECO:0000256" key="2">
    <source>
        <dbReference type="ARBA" id="ARBA00014912"/>
    </source>
</evidence>
<dbReference type="GO" id="GO:0006357">
    <property type="term" value="P:regulation of transcription by RNA polymerase II"/>
    <property type="evidence" value="ECO:0007669"/>
    <property type="project" value="InterPro"/>
</dbReference>
<dbReference type="GO" id="GO:0016538">
    <property type="term" value="F:cyclin-dependent protein serine/threonine kinase regulator activity"/>
    <property type="evidence" value="ECO:0007669"/>
    <property type="project" value="InterPro"/>
</dbReference>
<evidence type="ECO:0000259" key="6">
    <source>
        <dbReference type="SMART" id="SM00385"/>
    </source>
</evidence>
<evidence type="ECO:0000256" key="5">
    <source>
        <dbReference type="SAM" id="Phobius"/>
    </source>
</evidence>
<keyword evidence="5" id="KW-0812">Transmembrane</keyword>
<dbReference type="InterPro" id="IPR013763">
    <property type="entry name" value="Cyclin-like_dom"/>
</dbReference>
<evidence type="ECO:0000256" key="3">
    <source>
        <dbReference type="RuleBase" id="RU000383"/>
    </source>
</evidence>
<feature type="transmembrane region" description="Helical" evidence="5">
    <location>
        <begin position="109"/>
        <end position="131"/>
    </location>
</feature>
<evidence type="ECO:0000256" key="4">
    <source>
        <dbReference type="SAM" id="MobiDB-lite"/>
    </source>
</evidence>
<reference evidence="7 8" key="1">
    <citation type="submission" date="2016-04" db="EMBL/GenBank/DDBJ databases">
        <title>A degradative enzymes factory behind the ericoid mycorrhizal symbiosis.</title>
        <authorList>
            <consortium name="DOE Joint Genome Institute"/>
            <person name="Martino E."/>
            <person name="Morin E."/>
            <person name="Grelet G."/>
            <person name="Kuo A."/>
            <person name="Kohler A."/>
            <person name="Daghino S."/>
            <person name="Barry K."/>
            <person name="Choi C."/>
            <person name="Cichocki N."/>
            <person name="Clum A."/>
            <person name="Copeland A."/>
            <person name="Hainaut M."/>
            <person name="Haridas S."/>
            <person name="Labutti K."/>
            <person name="Lindquist E."/>
            <person name="Lipzen A."/>
            <person name="Khouja H.-R."/>
            <person name="Murat C."/>
            <person name="Ohm R."/>
            <person name="Olson A."/>
            <person name="Spatafora J."/>
            <person name="Veneault-Fourrey C."/>
            <person name="Henrissat B."/>
            <person name="Grigoriev I."/>
            <person name="Martin F."/>
            <person name="Perotto S."/>
        </authorList>
    </citation>
    <scope>NUCLEOTIDE SEQUENCE [LARGE SCALE GENOMIC DNA]</scope>
    <source>
        <strain evidence="7 8">F</strain>
    </source>
</reference>
<evidence type="ECO:0000313" key="8">
    <source>
        <dbReference type="Proteomes" id="UP000235786"/>
    </source>
</evidence>
<dbReference type="OrthoDB" id="25002at2759"/>
<dbReference type="CDD" id="cd20546">
    <property type="entry name" value="CYCLIN_SpCG1C_ScCTK2-like_rpt2"/>
    <property type="match status" value="1"/>
</dbReference>
<keyword evidence="5" id="KW-1133">Transmembrane helix</keyword>
<dbReference type="Pfam" id="PF00134">
    <property type="entry name" value="Cyclin_N"/>
    <property type="match status" value="1"/>
</dbReference>
<dbReference type="EMBL" id="KZ613937">
    <property type="protein sequence ID" value="PMD48851.1"/>
    <property type="molecule type" value="Genomic_DNA"/>
</dbReference>
<evidence type="ECO:0000256" key="1">
    <source>
        <dbReference type="ARBA" id="ARBA00008638"/>
    </source>
</evidence>
<dbReference type="PANTHER" id="PTHR10026">
    <property type="entry name" value="CYCLIN"/>
    <property type="match status" value="1"/>
</dbReference>
<organism evidence="7 8">
    <name type="scientific">Hyaloscypha variabilis (strain UAMH 11265 / GT02V1 / F)</name>
    <name type="common">Meliniomyces variabilis</name>
    <dbReference type="NCBI Taxonomy" id="1149755"/>
    <lineage>
        <taxon>Eukaryota</taxon>
        <taxon>Fungi</taxon>
        <taxon>Dikarya</taxon>
        <taxon>Ascomycota</taxon>
        <taxon>Pezizomycotina</taxon>
        <taxon>Leotiomycetes</taxon>
        <taxon>Helotiales</taxon>
        <taxon>Hyaloscyphaceae</taxon>
        <taxon>Hyaloscypha</taxon>
        <taxon>Hyaloscypha variabilis</taxon>
    </lineage>
</organism>